<evidence type="ECO:0008006" key="3">
    <source>
        <dbReference type="Google" id="ProtNLM"/>
    </source>
</evidence>
<accession>A0A0G4QHC0</accession>
<organism evidence="1 2">
    <name type="scientific">Proteus penneri</name>
    <dbReference type="NCBI Taxonomy" id="102862"/>
    <lineage>
        <taxon>Bacteria</taxon>
        <taxon>Pseudomonadati</taxon>
        <taxon>Pseudomonadota</taxon>
        <taxon>Gammaproteobacteria</taxon>
        <taxon>Enterobacterales</taxon>
        <taxon>Morganellaceae</taxon>
        <taxon>Proteus</taxon>
    </lineage>
</organism>
<dbReference type="RefSeq" id="WP_072065034.1">
    <property type="nucleotide sequence ID" value="NZ_CVRY01000007.1"/>
</dbReference>
<dbReference type="Proteomes" id="UP000183920">
    <property type="component" value="Unassembled WGS sequence"/>
</dbReference>
<evidence type="ECO:0000313" key="1">
    <source>
        <dbReference type="EMBL" id="CRL65115.1"/>
    </source>
</evidence>
<gene>
    <name evidence="1" type="ORF">BN1804_03352</name>
</gene>
<reference evidence="2" key="1">
    <citation type="submission" date="2015-06" db="EMBL/GenBank/DDBJ databases">
        <authorList>
            <person name="Urmite Genomes"/>
        </authorList>
    </citation>
    <scope>NUCLEOTIDE SEQUENCE [LARGE SCALE GENOMIC DNA]</scope>
    <source>
        <strain evidence="2">CSUR P1867</strain>
    </source>
</reference>
<evidence type="ECO:0000313" key="2">
    <source>
        <dbReference type="Proteomes" id="UP000183920"/>
    </source>
</evidence>
<sequence length="274" mass="32023">METHNYQIGIEINTHHINAILIFQQNKQRKISTFWQFPLPLNDDFNDIKLRKILMNWRKNLPFINNVTLSLPDSYESYQIIPLPHAISLTSAACYRLAQQRATSYTQNTKIPVNFDYRQNKDKLAIHLCHKTILDKYIDLFSQINLTITAIDTPACALRYLATYLDLSPQDPLLHCKNKTLLWVSSDENMPHYGTLAYENQQEQQTCIYQLVEKYHWSLKQCYLAGDNEEYFSQLMPIWPNRSHSLFETTSDKDLIPLVALGLALRPEEVLCIK</sequence>
<proteinExistence type="predicted"/>
<dbReference type="AlphaFoldDB" id="A0A0G4QHC0"/>
<dbReference type="EMBL" id="CVRY01000007">
    <property type="protein sequence ID" value="CRL65115.1"/>
    <property type="molecule type" value="Genomic_DNA"/>
</dbReference>
<name>A0A0G4QHC0_9GAMM</name>
<protein>
    <recommendedName>
        <fullName evidence="3">Competence protein A</fullName>
    </recommendedName>
</protein>